<comment type="caution">
    <text evidence="3">The sequence shown here is derived from an EMBL/GenBank/DDBJ whole genome shotgun (WGS) entry which is preliminary data.</text>
</comment>
<dbReference type="PANTHER" id="PTHR43669">
    <property type="entry name" value="5-KETO-D-GLUCONATE 5-REDUCTASE"/>
    <property type="match status" value="1"/>
</dbReference>
<feature type="non-terminal residue" evidence="3">
    <location>
        <position position="1"/>
    </location>
</feature>
<dbReference type="Pfam" id="PF00106">
    <property type="entry name" value="adh_short"/>
    <property type="match status" value="1"/>
</dbReference>
<evidence type="ECO:0000256" key="2">
    <source>
        <dbReference type="ARBA" id="ARBA00023002"/>
    </source>
</evidence>
<dbReference type="PANTHER" id="PTHR43669:SF14">
    <property type="entry name" value="OXIDOREDUCTASE"/>
    <property type="match status" value="1"/>
</dbReference>
<comment type="similarity">
    <text evidence="1">Belongs to the short-chain dehydrogenases/reductases (SDR) family.</text>
</comment>
<keyword evidence="4" id="KW-1185">Reference proteome</keyword>
<dbReference type="Gene3D" id="3.40.50.720">
    <property type="entry name" value="NAD(P)-binding Rossmann-like Domain"/>
    <property type="match status" value="1"/>
</dbReference>
<organism evidence="3 4">
    <name type="scientific">Lentinula lateritia</name>
    <dbReference type="NCBI Taxonomy" id="40482"/>
    <lineage>
        <taxon>Eukaryota</taxon>
        <taxon>Fungi</taxon>
        <taxon>Dikarya</taxon>
        <taxon>Basidiomycota</taxon>
        <taxon>Agaricomycotina</taxon>
        <taxon>Agaricomycetes</taxon>
        <taxon>Agaricomycetidae</taxon>
        <taxon>Agaricales</taxon>
        <taxon>Marasmiineae</taxon>
        <taxon>Omphalotaceae</taxon>
        <taxon>Lentinula</taxon>
    </lineage>
</organism>
<dbReference type="Proteomes" id="UP001150217">
    <property type="component" value="Unassembled WGS sequence"/>
</dbReference>
<proteinExistence type="inferred from homology"/>
<protein>
    <submittedName>
        <fullName evidence="3">Uncharacterized protein</fullName>
    </submittedName>
</protein>
<dbReference type="SUPFAM" id="SSF51735">
    <property type="entry name" value="NAD(P)-binding Rossmann-fold domains"/>
    <property type="match status" value="1"/>
</dbReference>
<gene>
    <name evidence="3" type="ORF">C8R41DRAFT_742788</name>
</gene>
<accession>A0ABQ8VVX4</accession>
<dbReference type="InterPro" id="IPR002347">
    <property type="entry name" value="SDR_fam"/>
</dbReference>
<reference evidence="3" key="1">
    <citation type="submission" date="2022-08" db="EMBL/GenBank/DDBJ databases">
        <title>A Global Phylogenomic Analysis of the Shiitake Genus Lentinula.</title>
        <authorList>
            <consortium name="DOE Joint Genome Institute"/>
            <person name="Sierra-Patev S."/>
            <person name="Min B."/>
            <person name="Naranjo-Ortiz M."/>
            <person name="Looney B."/>
            <person name="Konkel Z."/>
            <person name="Slot J.C."/>
            <person name="Sakamoto Y."/>
            <person name="Steenwyk J.L."/>
            <person name="Rokas A."/>
            <person name="Carro J."/>
            <person name="Camarero S."/>
            <person name="Ferreira P."/>
            <person name="Molpeceres G."/>
            <person name="Ruiz-Duenas F.J."/>
            <person name="Serrano A."/>
            <person name="Henrissat B."/>
            <person name="Drula E."/>
            <person name="Hughes K.W."/>
            <person name="Mata J.L."/>
            <person name="Ishikawa N.K."/>
            <person name="Vargas-Isla R."/>
            <person name="Ushijima S."/>
            <person name="Smith C.A."/>
            <person name="Ahrendt S."/>
            <person name="Andreopoulos W."/>
            <person name="He G."/>
            <person name="Labutti K."/>
            <person name="Lipzen A."/>
            <person name="Ng V."/>
            <person name="Riley R."/>
            <person name="Sandor L."/>
            <person name="Barry K."/>
            <person name="Martinez A.T."/>
            <person name="Xiao Y."/>
            <person name="Gibbons J.G."/>
            <person name="Terashima K."/>
            <person name="Grigoriev I.V."/>
            <person name="Hibbett D.S."/>
        </authorList>
    </citation>
    <scope>NUCLEOTIDE SEQUENCE</scope>
    <source>
        <strain evidence="3">RHP3577 ss4</strain>
    </source>
</reference>
<dbReference type="EMBL" id="JANVFT010000005">
    <property type="protein sequence ID" value="KAJ4500526.1"/>
    <property type="molecule type" value="Genomic_DNA"/>
</dbReference>
<keyword evidence="2" id="KW-0560">Oxidoreductase</keyword>
<evidence type="ECO:0000313" key="4">
    <source>
        <dbReference type="Proteomes" id="UP001150217"/>
    </source>
</evidence>
<name>A0ABQ8VVX4_9AGAR</name>
<dbReference type="InterPro" id="IPR036291">
    <property type="entry name" value="NAD(P)-bd_dom_sf"/>
</dbReference>
<evidence type="ECO:0000313" key="3">
    <source>
        <dbReference type="EMBL" id="KAJ4500526.1"/>
    </source>
</evidence>
<feature type="non-terminal residue" evidence="3">
    <location>
        <position position="89"/>
    </location>
</feature>
<evidence type="ECO:0000256" key="1">
    <source>
        <dbReference type="ARBA" id="ARBA00006484"/>
    </source>
</evidence>
<sequence length="89" mass="9947">IQRLGQHSVVLTADFTDEDQAKNLVEDTTKLLGGLDVVSSLFSNKPLSHSSTATTESWNRIFDVNARGHFFCYKYAAQQMISQRKGGRI</sequence>